<dbReference type="RefSeq" id="WP_382050946.1">
    <property type="nucleotide sequence ID" value="NZ_JBHSKJ010000035.1"/>
</dbReference>
<evidence type="ECO:0000313" key="2">
    <source>
        <dbReference type="EMBL" id="MFC5149931.1"/>
    </source>
</evidence>
<reference evidence="3" key="1">
    <citation type="journal article" date="2019" name="Int. J. Syst. Evol. Microbiol.">
        <title>The Global Catalogue of Microorganisms (GCM) 10K type strain sequencing project: providing services to taxonomists for standard genome sequencing and annotation.</title>
        <authorList>
            <consortium name="The Broad Institute Genomics Platform"/>
            <consortium name="The Broad Institute Genome Sequencing Center for Infectious Disease"/>
            <person name="Wu L."/>
            <person name="Ma J."/>
        </authorList>
    </citation>
    <scope>NUCLEOTIDE SEQUENCE [LARGE SCALE GENOMIC DNA]</scope>
    <source>
        <strain evidence="3">CGMCC 4.1641</strain>
    </source>
</reference>
<sequence length="204" mass="22158">MSPLETSILLRRSIVPIVSAAVFACAFQSFPEASADDFHGRVTSRVGHVRPVEDDKAIIKTKEMLKKYEVEAQGLVGATQKAVEDKIQKAKEAKKEKDRASIEADIARDMEKLTAQLAALSSTIKGGVTSLVQEFPAAEGKIRALLRGSSDALAGVVGVVHGWVKGFIKWVKEGWAKVKAYFGQVKTLWSNIKDKIKAGFSSSK</sequence>
<organism evidence="2 3">
    <name type="scientific">Streptomyces aureoversilis</name>
    <dbReference type="NCBI Taxonomy" id="67277"/>
    <lineage>
        <taxon>Bacteria</taxon>
        <taxon>Bacillati</taxon>
        <taxon>Actinomycetota</taxon>
        <taxon>Actinomycetes</taxon>
        <taxon>Kitasatosporales</taxon>
        <taxon>Streptomycetaceae</taxon>
        <taxon>Streptomyces</taxon>
    </lineage>
</organism>
<feature type="coiled-coil region" evidence="1">
    <location>
        <begin position="80"/>
        <end position="110"/>
    </location>
</feature>
<name>A0ABW0AAY0_9ACTN</name>
<dbReference type="Proteomes" id="UP001596222">
    <property type="component" value="Unassembled WGS sequence"/>
</dbReference>
<comment type="caution">
    <text evidence="2">The sequence shown here is derived from an EMBL/GenBank/DDBJ whole genome shotgun (WGS) entry which is preliminary data.</text>
</comment>
<proteinExistence type="predicted"/>
<gene>
    <name evidence="2" type="ORF">ACFPP6_35350</name>
</gene>
<evidence type="ECO:0000256" key="1">
    <source>
        <dbReference type="SAM" id="Coils"/>
    </source>
</evidence>
<keyword evidence="3" id="KW-1185">Reference proteome</keyword>
<accession>A0ABW0AAY0</accession>
<protein>
    <submittedName>
        <fullName evidence="2">Uncharacterized protein</fullName>
    </submittedName>
</protein>
<evidence type="ECO:0000313" key="3">
    <source>
        <dbReference type="Proteomes" id="UP001596222"/>
    </source>
</evidence>
<dbReference type="EMBL" id="JBHSKJ010000035">
    <property type="protein sequence ID" value="MFC5149931.1"/>
    <property type="molecule type" value="Genomic_DNA"/>
</dbReference>
<keyword evidence="1" id="KW-0175">Coiled coil</keyword>